<sequence length="57" mass="6301">MNSQIKDSNEPEYHVGYTPLSGCMYAGFIRCETGRCEAEPQDVVVISERGTMEADNA</sequence>
<accession>A0AAN2K7C6</accession>
<protein>
    <submittedName>
        <fullName evidence="1">Uncharacterized protein</fullName>
    </submittedName>
</protein>
<evidence type="ECO:0000313" key="2">
    <source>
        <dbReference type="Proteomes" id="UP001158961"/>
    </source>
</evidence>
<dbReference type="AlphaFoldDB" id="A0AAN2K7C6"/>
<gene>
    <name evidence="1" type="ORF">DAPPPG734_18400</name>
</gene>
<dbReference type="Proteomes" id="UP001158961">
    <property type="component" value="Chromosome"/>
</dbReference>
<evidence type="ECO:0000313" key="1">
    <source>
        <dbReference type="EMBL" id="CAH6334186.1"/>
    </source>
</evidence>
<dbReference type="EMBL" id="OW970315">
    <property type="protein sequence ID" value="CAH6334186.1"/>
    <property type="molecule type" value="Genomic_DNA"/>
</dbReference>
<name>A0AAN2K7C6_ENTAG</name>
<organism evidence="1 2">
    <name type="scientific">Enterobacter agglomerans</name>
    <name type="common">Erwinia herbicola</name>
    <name type="synonym">Pantoea agglomerans</name>
    <dbReference type="NCBI Taxonomy" id="549"/>
    <lineage>
        <taxon>Bacteria</taxon>
        <taxon>Pseudomonadati</taxon>
        <taxon>Pseudomonadota</taxon>
        <taxon>Gammaproteobacteria</taxon>
        <taxon>Enterobacterales</taxon>
        <taxon>Erwiniaceae</taxon>
        <taxon>Pantoea</taxon>
        <taxon>Pantoea agglomerans group</taxon>
    </lineage>
</organism>
<proteinExistence type="predicted"/>
<reference evidence="1" key="1">
    <citation type="submission" date="2022-05" db="EMBL/GenBank/DDBJ databases">
        <authorList>
            <person name="Pothier F. J."/>
        </authorList>
    </citation>
    <scope>NUCLEOTIDE SEQUENCE</scope>
    <source>
        <strain evidence="1">DAPP-PG734</strain>
    </source>
</reference>